<reference evidence="2 3" key="1">
    <citation type="submission" date="2019-12" db="EMBL/GenBank/DDBJ databases">
        <title>Genomic-based taxomic classification of the family Erythrobacteraceae.</title>
        <authorList>
            <person name="Xu L."/>
        </authorList>
    </citation>
    <scope>NUCLEOTIDE SEQUENCE [LARGE SCALE GENOMIC DNA]</scope>
    <source>
        <strain evidence="2 3">JCM 16677</strain>
    </source>
</reference>
<comment type="caution">
    <text evidence="2">The sequence shown here is derived from an EMBL/GenBank/DDBJ whole genome shotgun (WGS) entry which is preliminary data.</text>
</comment>
<evidence type="ECO:0000256" key="1">
    <source>
        <dbReference type="SAM" id="MobiDB-lite"/>
    </source>
</evidence>
<feature type="region of interest" description="Disordered" evidence="1">
    <location>
        <begin position="78"/>
        <end position="100"/>
    </location>
</feature>
<dbReference type="InterPro" id="IPR011008">
    <property type="entry name" value="Dimeric_a/b-barrel"/>
</dbReference>
<gene>
    <name evidence="2" type="ORF">GRI94_08260</name>
</gene>
<feature type="compositionally biased region" description="Basic and acidic residues" evidence="1">
    <location>
        <begin position="78"/>
        <end position="92"/>
    </location>
</feature>
<dbReference type="AlphaFoldDB" id="A0A845AS88"/>
<dbReference type="InterPro" id="IPR009874">
    <property type="entry name" value="DUF1428"/>
</dbReference>
<dbReference type="PIRSF" id="PIRSF007028">
    <property type="entry name" value="UCP007028"/>
    <property type="match status" value="1"/>
</dbReference>
<sequence>MYVMGVVLAVPAGNEAAYRKMAEDMGQIFLDYGALEVIENWEVDVPEGEVTDFRKAVNAETGEKIVFSWVTFESKEASDKAHEDMMQDERMKNPPADMPFDGKRMIFGGFRTIYSASKEKA</sequence>
<name>A0A845AS88_9SPHN</name>
<evidence type="ECO:0000313" key="2">
    <source>
        <dbReference type="EMBL" id="MXP31815.1"/>
    </source>
</evidence>
<proteinExistence type="predicted"/>
<protein>
    <submittedName>
        <fullName evidence="2">DUF1428 family protein</fullName>
    </submittedName>
</protein>
<dbReference type="Gene3D" id="3.30.70.100">
    <property type="match status" value="1"/>
</dbReference>
<accession>A0A845AS88</accession>
<dbReference type="Pfam" id="PF07237">
    <property type="entry name" value="DUF1428"/>
    <property type="match status" value="1"/>
</dbReference>
<keyword evidence="3" id="KW-1185">Reference proteome</keyword>
<organism evidence="2 3">
    <name type="scientific">Parerythrobacter jejuensis</name>
    <dbReference type="NCBI Taxonomy" id="795812"/>
    <lineage>
        <taxon>Bacteria</taxon>
        <taxon>Pseudomonadati</taxon>
        <taxon>Pseudomonadota</taxon>
        <taxon>Alphaproteobacteria</taxon>
        <taxon>Sphingomonadales</taxon>
        <taxon>Erythrobacteraceae</taxon>
        <taxon>Parerythrobacter</taxon>
    </lineage>
</organism>
<evidence type="ECO:0000313" key="3">
    <source>
        <dbReference type="Proteomes" id="UP000446786"/>
    </source>
</evidence>
<dbReference type="Proteomes" id="UP000446786">
    <property type="component" value="Unassembled WGS sequence"/>
</dbReference>
<dbReference type="SUPFAM" id="SSF54909">
    <property type="entry name" value="Dimeric alpha+beta barrel"/>
    <property type="match status" value="1"/>
</dbReference>
<dbReference type="EMBL" id="WTYE01000001">
    <property type="protein sequence ID" value="MXP31815.1"/>
    <property type="molecule type" value="Genomic_DNA"/>
</dbReference>
<dbReference type="OrthoDB" id="9792392at2"/>
<dbReference type="RefSeq" id="WP_160779222.1">
    <property type="nucleotide sequence ID" value="NZ_BAAAZF010000001.1"/>
</dbReference>